<dbReference type="PROSITE" id="PS50975">
    <property type="entry name" value="ATP_GRASP"/>
    <property type="match status" value="1"/>
</dbReference>
<evidence type="ECO:0000259" key="2">
    <source>
        <dbReference type="PROSITE" id="PS50975"/>
    </source>
</evidence>
<name>A0A0H5DQG2_9BACT</name>
<dbReference type="GO" id="GO:0046872">
    <property type="term" value="F:metal ion binding"/>
    <property type="evidence" value="ECO:0007669"/>
    <property type="project" value="InterPro"/>
</dbReference>
<accession>A0A0H5DQG2</accession>
<keyword evidence="1" id="KW-0547">Nucleotide-binding</keyword>
<dbReference type="InterPro" id="IPR013815">
    <property type="entry name" value="ATP_grasp_subdomain_1"/>
</dbReference>
<protein>
    <submittedName>
        <fullName evidence="3">Putative ribosomal protein S6 modification protein 1</fullName>
    </submittedName>
</protein>
<dbReference type="Pfam" id="PF08443">
    <property type="entry name" value="RimK"/>
    <property type="match status" value="1"/>
</dbReference>
<dbReference type="PANTHER" id="PTHR21621">
    <property type="entry name" value="RIBOSOMAL PROTEIN S6 MODIFICATION PROTEIN"/>
    <property type="match status" value="1"/>
</dbReference>
<dbReference type="GO" id="GO:0005737">
    <property type="term" value="C:cytoplasm"/>
    <property type="evidence" value="ECO:0007669"/>
    <property type="project" value="TreeGrafter"/>
</dbReference>
<dbReference type="InterPro" id="IPR025839">
    <property type="entry name" value="RLAN_dom"/>
</dbReference>
<dbReference type="RefSeq" id="WP_098038154.1">
    <property type="nucleotide sequence ID" value="NZ_CWGJ01000011.1"/>
</dbReference>
<dbReference type="GO" id="GO:0005524">
    <property type="term" value="F:ATP binding"/>
    <property type="evidence" value="ECO:0007669"/>
    <property type="project" value="UniProtKB-UniRule"/>
</dbReference>
<dbReference type="Gene3D" id="3.30.1490.20">
    <property type="entry name" value="ATP-grasp fold, A domain"/>
    <property type="match status" value="1"/>
</dbReference>
<dbReference type="EMBL" id="CWGJ01000011">
    <property type="protein sequence ID" value="CRX38313.1"/>
    <property type="molecule type" value="Genomic_DNA"/>
</dbReference>
<dbReference type="InterPro" id="IPR011761">
    <property type="entry name" value="ATP-grasp"/>
</dbReference>
<dbReference type="GO" id="GO:0018169">
    <property type="term" value="F:ribosomal S6-glutamic acid ligase activity"/>
    <property type="evidence" value="ECO:0007669"/>
    <property type="project" value="TreeGrafter"/>
</dbReference>
<dbReference type="GO" id="GO:0009432">
    <property type="term" value="P:SOS response"/>
    <property type="evidence" value="ECO:0007669"/>
    <property type="project" value="TreeGrafter"/>
</dbReference>
<dbReference type="Pfam" id="PF14401">
    <property type="entry name" value="RLAN"/>
    <property type="match status" value="1"/>
</dbReference>
<dbReference type="SUPFAM" id="SSF56059">
    <property type="entry name" value="Glutathione synthetase ATP-binding domain-like"/>
    <property type="match status" value="1"/>
</dbReference>
<keyword evidence="1" id="KW-0067">ATP-binding</keyword>
<evidence type="ECO:0000313" key="3">
    <source>
        <dbReference type="EMBL" id="CRX38313.1"/>
    </source>
</evidence>
<proteinExistence type="predicted"/>
<dbReference type="InterPro" id="IPR013651">
    <property type="entry name" value="ATP-grasp_RimK-type"/>
</dbReference>
<keyword evidence="4" id="KW-1185">Reference proteome</keyword>
<dbReference type="Proteomes" id="UP000220251">
    <property type="component" value="Unassembled WGS sequence"/>
</dbReference>
<dbReference type="OrthoDB" id="9786585at2"/>
<dbReference type="Gene3D" id="3.30.470.20">
    <property type="entry name" value="ATP-grasp fold, B domain"/>
    <property type="match status" value="1"/>
</dbReference>
<dbReference type="PANTHER" id="PTHR21621:SF0">
    <property type="entry name" value="BETA-CITRYLGLUTAMATE SYNTHASE B-RELATED"/>
    <property type="match status" value="1"/>
</dbReference>
<sequence length="493" mass="56514">MVKTVIVVDKLSDWTWDGLEVEVVTADQYLKGGQYEKVGNVHLLNLCRSFSYQKRGYYVSLVASARGHKPQPSMHCIADFNSQSTLKRLLSSEFDELIQSSLNHIYSTSFVLSVYFGKNLAKCYDRLATYIFKQFPVPFLQAKFTKTKDKWTLSSLTPIGPHQIPDFHKEFVLEQTKRYLSQKKVYGAIKRKNSIFDLAILVDPEEEHPPSNKKAMKKFEKAAEALGFSVEFIQKSDFGRVAEFDALFIRATTSVNHYTYRFSRRAYANGIEVVDDPLSILRCCNKIYLYELLTRHQLPTPETRLCDLSMLKETAASITYPVVLKEPDGSFSQGVFKAENPQEFELIAKKMLDKSELILIQQFMPSEYDWRIGVLDGQPLFACKYFMAKDHWQIYKKKGSGKVEEGDADPLQIKEVPKKALQLAIKASNLIGKGLYGVDMKEVGGNFYIIEVNDNPNIDAGCEDAVLGDELYLSVMRVFYNRIQEKRRFFTYV</sequence>
<gene>
    <name evidence="3" type="primary">rimK</name>
    <name evidence="3" type="ORF">ELAC_0967</name>
</gene>
<organism evidence="3 4">
    <name type="scientific">Estrella lausannensis</name>
    <dbReference type="NCBI Taxonomy" id="483423"/>
    <lineage>
        <taxon>Bacteria</taxon>
        <taxon>Pseudomonadati</taxon>
        <taxon>Chlamydiota</taxon>
        <taxon>Chlamydiia</taxon>
        <taxon>Parachlamydiales</taxon>
        <taxon>Candidatus Criblamydiaceae</taxon>
        <taxon>Estrella</taxon>
    </lineage>
</organism>
<reference evidence="4" key="1">
    <citation type="submission" date="2015-06" db="EMBL/GenBank/DDBJ databases">
        <authorList>
            <person name="Bertelli C."/>
        </authorList>
    </citation>
    <scope>NUCLEOTIDE SEQUENCE [LARGE SCALE GENOMIC DNA]</scope>
    <source>
        <strain evidence="4">CRIB-30</strain>
    </source>
</reference>
<evidence type="ECO:0000313" key="4">
    <source>
        <dbReference type="Proteomes" id="UP000220251"/>
    </source>
</evidence>
<evidence type="ECO:0000256" key="1">
    <source>
        <dbReference type="PROSITE-ProRule" id="PRU00409"/>
    </source>
</evidence>
<dbReference type="AlphaFoldDB" id="A0A0H5DQG2"/>
<feature type="domain" description="ATP-grasp" evidence="2">
    <location>
        <begin position="290"/>
        <end position="480"/>
    </location>
</feature>
<dbReference type="Gene3D" id="3.40.50.20">
    <property type="match status" value="1"/>
</dbReference>